<dbReference type="VEuPathDB" id="FungiDB:RhiirA1_503231"/>
<evidence type="ECO:0000313" key="3">
    <source>
        <dbReference type="Proteomes" id="UP000232722"/>
    </source>
</evidence>
<evidence type="ECO:0000256" key="1">
    <source>
        <dbReference type="SAM" id="MobiDB-lite"/>
    </source>
</evidence>
<comment type="caution">
    <text evidence="2">The sequence shown here is derived from an EMBL/GenBank/DDBJ whole genome shotgun (WGS) entry which is preliminary data.</text>
</comment>
<evidence type="ECO:0000313" key="2">
    <source>
        <dbReference type="EMBL" id="PKC06749.1"/>
    </source>
</evidence>
<reference evidence="2 3" key="2">
    <citation type="submission" date="2017-09" db="EMBL/GenBank/DDBJ databases">
        <title>Extensive intraspecific genome diversity in a model arbuscular mycorrhizal fungus.</title>
        <authorList>
            <person name="Chen E.C."/>
            <person name="Morin E."/>
            <person name="Beaudet D."/>
            <person name="Noel J."/>
            <person name="Ndikumana S."/>
            <person name="Charron P."/>
            <person name="St-Onge C."/>
            <person name="Giorgi J."/>
            <person name="Grigoriev I.V."/>
            <person name="Roux C."/>
            <person name="Martin F.M."/>
            <person name="Corradi N."/>
        </authorList>
    </citation>
    <scope>NUCLEOTIDE SEQUENCE [LARGE SCALE GENOMIC DNA]</scope>
    <source>
        <strain evidence="2 3">A5</strain>
    </source>
</reference>
<gene>
    <name evidence="2" type="ORF">RhiirA5_481983</name>
</gene>
<protein>
    <submittedName>
        <fullName evidence="2">Uncharacterized protein</fullName>
    </submittedName>
</protein>
<feature type="compositionally biased region" description="Acidic residues" evidence="1">
    <location>
        <begin position="257"/>
        <end position="272"/>
    </location>
</feature>
<proteinExistence type="predicted"/>
<sequence>MAGLQEDVMYGIVSTAVDWVMIKLVSSSSSSSDNNSEGKVDVLLSSLFPFPLPINKAILIYDNLVEPINKDLFGQIKWVFDSQIESQGLSKRLEVLCDKNKIGEKKARGLIYNEVMKQINILHKKRSQDTGVPLPNITRDGLCKKIQKAEKIYKLLKKIGLDKIQYIKSYSANEISKFTNDEIQKIMDYFSNKPSTDFSENQDNFINDDSSNQTDTLEVQVNPLVSAKSVKETNKEVVSQLREKTNENKSDNNSDFNDSEEEIPNDSDDDEYNGYGGYNEYVSFINKLI</sequence>
<dbReference type="VEuPathDB" id="FungiDB:FUN_009262"/>
<dbReference type="AlphaFoldDB" id="A0A2N0PIT9"/>
<dbReference type="VEuPathDB" id="FungiDB:RhiirFUN_012193"/>
<accession>A0A2N0PIT9</accession>
<name>A0A2N0PIT9_9GLOM</name>
<dbReference type="Proteomes" id="UP000232722">
    <property type="component" value="Unassembled WGS sequence"/>
</dbReference>
<dbReference type="EMBL" id="LLXJ01000719">
    <property type="protein sequence ID" value="PKC06749.1"/>
    <property type="molecule type" value="Genomic_DNA"/>
</dbReference>
<feature type="region of interest" description="Disordered" evidence="1">
    <location>
        <begin position="240"/>
        <end position="276"/>
    </location>
</feature>
<feature type="compositionally biased region" description="Basic and acidic residues" evidence="1">
    <location>
        <begin position="240"/>
        <end position="252"/>
    </location>
</feature>
<organism evidence="2 3">
    <name type="scientific">Rhizophagus irregularis</name>
    <dbReference type="NCBI Taxonomy" id="588596"/>
    <lineage>
        <taxon>Eukaryota</taxon>
        <taxon>Fungi</taxon>
        <taxon>Fungi incertae sedis</taxon>
        <taxon>Mucoromycota</taxon>
        <taxon>Glomeromycotina</taxon>
        <taxon>Glomeromycetes</taxon>
        <taxon>Glomerales</taxon>
        <taxon>Glomeraceae</taxon>
        <taxon>Rhizophagus</taxon>
    </lineage>
</organism>
<dbReference type="VEuPathDB" id="FungiDB:RhiirA1_485459"/>
<reference evidence="2 3" key="1">
    <citation type="submission" date="2016-04" db="EMBL/GenBank/DDBJ databases">
        <title>Genome analyses suggest a sexual origin of heterokaryosis in a supposedly ancient asexual fungus.</title>
        <authorList>
            <person name="Ropars J."/>
            <person name="Sedzielewska K."/>
            <person name="Noel J."/>
            <person name="Charron P."/>
            <person name="Farinelli L."/>
            <person name="Marton T."/>
            <person name="Kruger M."/>
            <person name="Pelin A."/>
            <person name="Brachmann A."/>
            <person name="Corradi N."/>
        </authorList>
    </citation>
    <scope>NUCLEOTIDE SEQUENCE [LARGE SCALE GENOMIC DNA]</scope>
    <source>
        <strain evidence="2 3">A5</strain>
    </source>
</reference>